<proteinExistence type="predicted"/>
<evidence type="ECO:0000313" key="2">
    <source>
        <dbReference type="Proteomes" id="UP000547674"/>
    </source>
</evidence>
<dbReference type="EMBL" id="JABDJR010000273">
    <property type="protein sequence ID" value="NNF06515.1"/>
    <property type="molecule type" value="Genomic_DNA"/>
</dbReference>
<protein>
    <submittedName>
        <fullName evidence="1">Uncharacterized protein</fullName>
    </submittedName>
</protein>
<dbReference type="AlphaFoldDB" id="A0A7Y2H201"/>
<evidence type="ECO:0000313" key="1">
    <source>
        <dbReference type="EMBL" id="NNF06515.1"/>
    </source>
</evidence>
<sequence length="149" mass="16270">MSKRTILRLRDHMFLAVGLAVFTVMGCSSPSEPSGPPTGGQRFVLDFESYKTNVAPIMSRRTCGTGGDCHGGGIRGTFHLSPQSAKDLQFDFEQVVEQVWGYAPEESPLLLKPLDPVAGGTPHSYTAFTTVEDSDYQAILAWIREGVFE</sequence>
<name>A0A7Y2H201_UNCEI</name>
<organism evidence="1 2">
    <name type="scientific">Eiseniibacteriota bacterium</name>
    <dbReference type="NCBI Taxonomy" id="2212470"/>
    <lineage>
        <taxon>Bacteria</taxon>
        <taxon>Candidatus Eiseniibacteriota</taxon>
    </lineage>
</organism>
<comment type="caution">
    <text evidence="1">The sequence shown here is derived from an EMBL/GenBank/DDBJ whole genome shotgun (WGS) entry which is preliminary data.</text>
</comment>
<accession>A0A7Y2H201</accession>
<dbReference type="Proteomes" id="UP000547674">
    <property type="component" value="Unassembled WGS sequence"/>
</dbReference>
<reference evidence="1 2" key="1">
    <citation type="submission" date="2020-03" db="EMBL/GenBank/DDBJ databases">
        <title>Metabolic flexibility allows generalist bacteria to become dominant in a frequently disturbed ecosystem.</title>
        <authorList>
            <person name="Chen Y.-J."/>
            <person name="Leung P.M."/>
            <person name="Bay S.K."/>
            <person name="Hugenholtz P."/>
            <person name="Kessler A.J."/>
            <person name="Shelley G."/>
            <person name="Waite D.W."/>
            <person name="Cook P.L."/>
            <person name="Greening C."/>
        </authorList>
    </citation>
    <scope>NUCLEOTIDE SEQUENCE [LARGE SCALE GENOMIC DNA]</scope>
    <source>
        <strain evidence="1">SS_bin_28</strain>
    </source>
</reference>
<gene>
    <name evidence="1" type="ORF">HKN21_07120</name>
</gene>
<dbReference type="PROSITE" id="PS51257">
    <property type="entry name" value="PROKAR_LIPOPROTEIN"/>
    <property type="match status" value="1"/>
</dbReference>